<evidence type="ECO:0000313" key="3">
    <source>
        <dbReference type="Proteomes" id="UP001521116"/>
    </source>
</evidence>
<proteinExistence type="predicted"/>
<evidence type="ECO:0000313" key="2">
    <source>
        <dbReference type="EMBL" id="KAL1624679.1"/>
    </source>
</evidence>
<accession>A0ABR3SM73</accession>
<gene>
    <name evidence="2" type="ORF">SLS56_007742</name>
</gene>
<dbReference type="EMBL" id="JAJVDC020000104">
    <property type="protein sequence ID" value="KAL1624679.1"/>
    <property type="molecule type" value="Genomic_DNA"/>
</dbReference>
<feature type="compositionally biased region" description="Polar residues" evidence="1">
    <location>
        <begin position="66"/>
        <end position="91"/>
    </location>
</feature>
<comment type="caution">
    <text evidence="2">The sequence shown here is derived from an EMBL/GenBank/DDBJ whole genome shotgun (WGS) entry which is preliminary data.</text>
</comment>
<dbReference type="Proteomes" id="UP001521116">
    <property type="component" value="Unassembled WGS sequence"/>
</dbReference>
<reference evidence="2 3" key="1">
    <citation type="submission" date="2024-02" db="EMBL/GenBank/DDBJ databases">
        <title>De novo assembly and annotation of 12 fungi associated with fruit tree decline syndrome in Ontario, Canada.</title>
        <authorList>
            <person name="Sulman M."/>
            <person name="Ellouze W."/>
            <person name="Ilyukhin E."/>
        </authorList>
    </citation>
    <scope>NUCLEOTIDE SEQUENCE [LARGE SCALE GENOMIC DNA]</scope>
    <source>
        <strain evidence="2 3">M1-105</strain>
    </source>
</reference>
<feature type="region of interest" description="Disordered" evidence="1">
    <location>
        <begin position="61"/>
        <end position="91"/>
    </location>
</feature>
<keyword evidence="3" id="KW-1185">Reference proteome</keyword>
<organism evidence="2 3">
    <name type="scientific">Neofusicoccum ribis</name>
    <dbReference type="NCBI Taxonomy" id="45134"/>
    <lineage>
        <taxon>Eukaryota</taxon>
        <taxon>Fungi</taxon>
        <taxon>Dikarya</taxon>
        <taxon>Ascomycota</taxon>
        <taxon>Pezizomycotina</taxon>
        <taxon>Dothideomycetes</taxon>
        <taxon>Dothideomycetes incertae sedis</taxon>
        <taxon>Botryosphaeriales</taxon>
        <taxon>Botryosphaeriaceae</taxon>
        <taxon>Neofusicoccum</taxon>
    </lineage>
</organism>
<protein>
    <submittedName>
        <fullName evidence="2">Uncharacterized protein</fullName>
    </submittedName>
</protein>
<name>A0ABR3SM73_9PEZI</name>
<sequence length="189" mass="21569">MRKVYKPAELWLNQLMGIVSPDIRYAEDRDNNKPFKDYFARFADTQEVPYLEMNFQKEMPARGHSGVNTTEVTQPRGESQRSISENEGSTETDAWISQYHLDLEDQICDSSESNVNSGERTAYEIQQLSSQLVLQQTTPQGFLDNTDDLLISSSSVPLPQDDWAYASMDLFLDDTTWDIETALYSAMSI</sequence>
<evidence type="ECO:0000256" key="1">
    <source>
        <dbReference type="SAM" id="MobiDB-lite"/>
    </source>
</evidence>